<dbReference type="KEGG" id="fal:FRAAL2694"/>
<sequence>MTTPFAPDQGDLVTAAHPGPPDLSWKDLTALTPEEQIRAYCLNLARVDLADPDQPPPPWEEVAAAAAGYLRFIRSGQEPEAPRE</sequence>
<dbReference type="EMBL" id="CT573213">
    <property type="protein sequence ID" value="CAJ61340.1"/>
    <property type="molecule type" value="Genomic_DNA"/>
</dbReference>
<name>Q0RMB1_FRAAA</name>
<gene>
    <name evidence="2" type="ordered locus">FRAAL2694</name>
</gene>
<feature type="region of interest" description="Disordered" evidence="1">
    <location>
        <begin position="1"/>
        <end position="21"/>
    </location>
</feature>
<dbReference type="STRING" id="326424.FRAAL2694"/>
<accession>Q0RMB1</accession>
<reference evidence="2 3" key="1">
    <citation type="journal article" date="2007" name="Genome Res.">
        <title>Genome characteristics of facultatively symbiotic Frankia sp. strains reflect host range and host plant biogeography.</title>
        <authorList>
            <person name="Normand P."/>
            <person name="Lapierre P."/>
            <person name="Tisa L.S."/>
            <person name="Gogarten J.P."/>
            <person name="Alloisio N."/>
            <person name="Bagnarol E."/>
            <person name="Bassi C.A."/>
            <person name="Berry A.M."/>
            <person name="Bickhart D.M."/>
            <person name="Choisne N."/>
            <person name="Couloux A."/>
            <person name="Cournoyer B."/>
            <person name="Cruveiller S."/>
            <person name="Daubin V."/>
            <person name="Demange N."/>
            <person name="Francino M.P."/>
            <person name="Goltsman E."/>
            <person name="Huang Y."/>
            <person name="Kopp O.R."/>
            <person name="Labarre L."/>
            <person name="Lapidus A."/>
            <person name="Lavire C."/>
            <person name="Marechal J."/>
            <person name="Martinez M."/>
            <person name="Mastronunzio J.E."/>
            <person name="Mullin B.C."/>
            <person name="Niemann J."/>
            <person name="Pujic P."/>
            <person name="Rawnsley T."/>
            <person name="Rouy Z."/>
            <person name="Schenowitz C."/>
            <person name="Sellstedt A."/>
            <person name="Tavares F."/>
            <person name="Tomkins J.P."/>
            <person name="Vallenet D."/>
            <person name="Valverde C."/>
            <person name="Wall L.G."/>
            <person name="Wang Y."/>
            <person name="Medigue C."/>
            <person name="Benson D.R."/>
        </authorList>
    </citation>
    <scope>NUCLEOTIDE SEQUENCE [LARGE SCALE GENOMIC DNA]</scope>
    <source>
        <strain evidence="3">DSM 45986 / CECT 9034 / ACN14a</strain>
    </source>
</reference>
<dbReference type="AlphaFoldDB" id="Q0RMB1"/>
<dbReference type="HOGENOM" id="CLU_2522691_0_0_11"/>
<protein>
    <submittedName>
        <fullName evidence="2">Uncharacterized protein</fullName>
    </submittedName>
</protein>
<proteinExistence type="predicted"/>
<keyword evidence="3" id="KW-1185">Reference proteome</keyword>
<dbReference type="RefSeq" id="WP_011603848.1">
    <property type="nucleotide sequence ID" value="NC_008278.1"/>
</dbReference>
<evidence type="ECO:0000313" key="3">
    <source>
        <dbReference type="Proteomes" id="UP000000657"/>
    </source>
</evidence>
<evidence type="ECO:0000313" key="2">
    <source>
        <dbReference type="EMBL" id="CAJ61340.1"/>
    </source>
</evidence>
<dbReference type="Proteomes" id="UP000000657">
    <property type="component" value="Chromosome"/>
</dbReference>
<organism evidence="2 3">
    <name type="scientific">Frankia alni (strain DSM 45986 / CECT 9034 / ACN14a)</name>
    <dbReference type="NCBI Taxonomy" id="326424"/>
    <lineage>
        <taxon>Bacteria</taxon>
        <taxon>Bacillati</taxon>
        <taxon>Actinomycetota</taxon>
        <taxon>Actinomycetes</taxon>
        <taxon>Frankiales</taxon>
        <taxon>Frankiaceae</taxon>
        <taxon>Frankia</taxon>
    </lineage>
</organism>
<evidence type="ECO:0000256" key="1">
    <source>
        <dbReference type="SAM" id="MobiDB-lite"/>
    </source>
</evidence>